<dbReference type="Proteomes" id="UP001501057">
    <property type="component" value="Unassembled WGS sequence"/>
</dbReference>
<evidence type="ECO:0000256" key="4">
    <source>
        <dbReference type="PROSITE-ProRule" id="PRU00335"/>
    </source>
</evidence>
<keyword evidence="3" id="KW-0804">Transcription</keyword>
<gene>
    <name evidence="6" type="ORF">GCM10009710_00420</name>
</gene>
<dbReference type="InterPro" id="IPR041479">
    <property type="entry name" value="TetR_CgmR_C"/>
</dbReference>
<dbReference type="Gene3D" id="1.10.357.10">
    <property type="entry name" value="Tetracycline Repressor, domain 2"/>
    <property type="match status" value="1"/>
</dbReference>
<dbReference type="Pfam" id="PF17937">
    <property type="entry name" value="TetR_C_28"/>
    <property type="match status" value="1"/>
</dbReference>
<name>A0ABP4VH48_9ACTN</name>
<sequence>MTSYTPGMASSDDRSTRDRLLDAFEQLLVDGGGRAATLDAVAAAAGVSKGGLLYHFHSKDELVEGMLERLYDQADADVALMRAAPEGPVDFYIETSVDSGSAFDRALIAASRVAQENDSRAAAALAKVRDGWFEVLAEHLGDDPLARTIQLIGDGLYFDDSTGLRDPDALAHVREVLRRLDVL</sequence>
<accession>A0ABP4VH48</accession>
<organism evidence="6 7">
    <name type="scientific">Aeromicrobium alkaliterrae</name>
    <dbReference type="NCBI Taxonomy" id="302168"/>
    <lineage>
        <taxon>Bacteria</taxon>
        <taxon>Bacillati</taxon>
        <taxon>Actinomycetota</taxon>
        <taxon>Actinomycetes</taxon>
        <taxon>Propionibacteriales</taxon>
        <taxon>Nocardioidaceae</taxon>
        <taxon>Aeromicrobium</taxon>
    </lineage>
</organism>
<evidence type="ECO:0000256" key="1">
    <source>
        <dbReference type="ARBA" id="ARBA00023015"/>
    </source>
</evidence>
<dbReference type="PRINTS" id="PR00455">
    <property type="entry name" value="HTHTETR"/>
</dbReference>
<proteinExistence type="predicted"/>
<evidence type="ECO:0000256" key="3">
    <source>
        <dbReference type="ARBA" id="ARBA00023163"/>
    </source>
</evidence>
<keyword evidence="1" id="KW-0805">Transcription regulation</keyword>
<dbReference type="InterPro" id="IPR050109">
    <property type="entry name" value="HTH-type_TetR-like_transc_reg"/>
</dbReference>
<dbReference type="InterPro" id="IPR001647">
    <property type="entry name" value="HTH_TetR"/>
</dbReference>
<dbReference type="PANTHER" id="PTHR30055">
    <property type="entry name" value="HTH-TYPE TRANSCRIPTIONAL REGULATOR RUTR"/>
    <property type="match status" value="1"/>
</dbReference>
<dbReference type="EMBL" id="BAAAME010000001">
    <property type="protein sequence ID" value="GAA1723540.1"/>
    <property type="molecule type" value="Genomic_DNA"/>
</dbReference>
<dbReference type="Pfam" id="PF00440">
    <property type="entry name" value="TetR_N"/>
    <property type="match status" value="1"/>
</dbReference>
<dbReference type="SUPFAM" id="SSF46689">
    <property type="entry name" value="Homeodomain-like"/>
    <property type="match status" value="1"/>
</dbReference>
<evidence type="ECO:0000313" key="7">
    <source>
        <dbReference type="Proteomes" id="UP001501057"/>
    </source>
</evidence>
<feature type="DNA-binding region" description="H-T-H motif" evidence="4">
    <location>
        <begin position="37"/>
        <end position="56"/>
    </location>
</feature>
<evidence type="ECO:0000256" key="2">
    <source>
        <dbReference type="ARBA" id="ARBA00023125"/>
    </source>
</evidence>
<reference evidence="7" key="1">
    <citation type="journal article" date="2019" name="Int. J. Syst. Evol. Microbiol.">
        <title>The Global Catalogue of Microorganisms (GCM) 10K type strain sequencing project: providing services to taxonomists for standard genome sequencing and annotation.</title>
        <authorList>
            <consortium name="The Broad Institute Genomics Platform"/>
            <consortium name="The Broad Institute Genome Sequencing Center for Infectious Disease"/>
            <person name="Wu L."/>
            <person name="Ma J."/>
        </authorList>
    </citation>
    <scope>NUCLEOTIDE SEQUENCE [LARGE SCALE GENOMIC DNA]</scope>
    <source>
        <strain evidence="7">JCM 13518</strain>
    </source>
</reference>
<evidence type="ECO:0000313" key="6">
    <source>
        <dbReference type="EMBL" id="GAA1723540.1"/>
    </source>
</evidence>
<protein>
    <submittedName>
        <fullName evidence="6">TetR/AcrR family transcriptional regulator</fullName>
    </submittedName>
</protein>
<dbReference type="PROSITE" id="PS50977">
    <property type="entry name" value="HTH_TETR_2"/>
    <property type="match status" value="1"/>
</dbReference>
<dbReference type="InterPro" id="IPR009057">
    <property type="entry name" value="Homeodomain-like_sf"/>
</dbReference>
<keyword evidence="7" id="KW-1185">Reference proteome</keyword>
<dbReference type="PANTHER" id="PTHR30055:SF234">
    <property type="entry name" value="HTH-TYPE TRANSCRIPTIONAL REGULATOR BETI"/>
    <property type="match status" value="1"/>
</dbReference>
<evidence type="ECO:0000259" key="5">
    <source>
        <dbReference type="PROSITE" id="PS50977"/>
    </source>
</evidence>
<feature type="domain" description="HTH tetR-type" evidence="5">
    <location>
        <begin position="14"/>
        <end position="74"/>
    </location>
</feature>
<comment type="caution">
    <text evidence="6">The sequence shown here is derived from an EMBL/GenBank/DDBJ whole genome shotgun (WGS) entry which is preliminary data.</text>
</comment>
<keyword evidence="2 4" id="KW-0238">DNA-binding</keyword>